<sequence length="54" mass="5695">MEACDRRANASVAYTVPMRANSAVPSNTSRAIASASRCEITARRVEDVLLANGA</sequence>
<dbReference type="STRING" id="1125712.HMPREF1316_1990"/>
<dbReference type="EMBL" id="AWEZ01000044">
    <property type="protein sequence ID" value="ERL08461.1"/>
    <property type="molecule type" value="Genomic_DNA"/>
</dbReference>
<evidence type="ECO:0000313" key="2">
    <source>
        <dbReference type="Proteomes" id="UP000016638"/>
    </source>
</evidence>
<dbReference type="Proteomes" id="UP000016638">
    <property type="component" value="Unassembled WGS sequence"/>
</dbReference>
<dbReference type="AlphaFoldDB" id="U2V744"/>
<organism evidence="1 2">
    <name type="scientific">Olsenella profusa F0195</name>
    <dbReference type="NCBI Taxonomy" id="1125712"/>
    <lineage>
        <taxon>Bacteria</taxon>
        <taxon>Bacillati</taxon>
        <taxon>Actinomycetota</taxon>
        <taxon>Coriobacteriia</taxon>
        <taxon>Coriobacteriales</taxon>
        <taxon>Atopobiaceae</taxon>
        <taxon>Olsenella</taxon>
    </lineage>
</organism>
<name>U2V744_9ACTN</name>
<accession>U2V744</accession>
<gene>
    <name evidence="1" type="ORF">HMPREF1316_1990</name>
</gene>
<evidence type="ECO:0000313" key="1">
    <source>
        <dbReference type="EMBL" id="ERL08461.1"/>
    </source>
</evidence>
<proteinExistence type="predicted"/>
<comment type="caution">
    <text evidence="1">The sequence shown here is derived from an EMBL/GenBank/DDBJ whole genome shotgun (WGS) entry which is preliminary data.</text>
</comment>
<reference evidence="1 2" key="1">
    <citation type="submission" date="2013-08" db="EMBL/GenBank/DDBJ databases">
        <authorList>
            <person name="Durkin A.S."/>
            <person name="Haft D.R."/>
            <person name="McCorrison J."/>
            <person name="Torralba M."/>
            <person name="Gillis M."/>
            <person name="Haft D.H."/>
            <person name="Methe B."/>
            <person name="Sutton G."/>
            <person name="Nelson K.E."/>
        </authorList>
    </citation>
    <scope>NUCLEOTIDE SEQUENCE [LARGE SCALE GENOMIC DNA]</scope>
    <source>
        <strain evidence="1 2">F0195</strain>
    </source>
</reference>
<protein>
    <submittedName>
        <fullName evidence="1">Uncharacterized protein</fullName>
    </submittedName>
</protein>
<keyword evidence="2" id="KW-1185">Reference proteome</keyword>